<dbReference type="InterPro" id="IPR011489">
    <property type="entry name" value="EMI_domain"/>
</dbReference>
<evidence type="ECO:0000313" key="11">
    <source>
        <dbReference type="EnsemblMetazoa" id="SCAU015435-PA"/>
    </source>
</evidence>
<keyword evidence="2 8" id="KW-0732">Signal</keyword>
<dbReference type="InterPro" id="IPR052485">
    <property type="entry name" value="MEGF_diff_regulators"/>
</dbReference>
<feature type="region of interest" description="Disordered" evidence="6">
    <location>
        <begin position="590"/>
        <end position="625"/>
    </location>
</feature>
<feature type="compositionally biased region" description="Polar residues" evidence="6">
    <location>
        <begin position="654"/>
        <end position="668"/>
    </location>
</feature>
<keyword evidence="7" id="KW-1133">Transmembrane helix</keyword>
<gene>
    <name evidence="11" type="primary">106085077</name>
</gene>
<dbReference type="PROSITE" id="PS51041">
    <property type="entry name" value="EMI"/>
    <property type="match status" value="1"/>
</dbReference>
<proteinExistence type="predicted"/>
<evidence type="ECO:0000313" key="12">
    <source>
        <dbReference type="Proteomes" id="UP000095300"/>
    </source>
</evidence>
<dbReference type="KEGG" id="scac:106085077"/>
<dbReference type="Gene3D" id="2.170.300.10">
    <property type="entry name" value="Tie2 ligand-binding domain superfamily"/>
    <property type="match status" value="1"/>
</dbReference>
<evidence type="ECO:0000256" key="1">
    <source>
        <dbReference type="ARBA" id="ARBA00022536"/>
    </source>
</evidence>
<evidence type="ECO:0000256" key="4">
    <source>
        <dbReference type="ARBA" id="ARBA00023157"/>
    </source>
</evidence>
<reference evidence="11" key="1">
    <citation type="submission" date="2020-05" db="UniProtKB">
        <authorList>
            <consortium name="EnsemblMetazoa"/>
        </authorList>
    </citation>
    <scope>IDENTIFICATION</scope>
    <source>
        <strain evidence="11">USDA</strain>
    </source>
</reference>
<feature type="region of interest" description="Disordered" evidence="6">
    <location>
        <begin position="641"/>
        <end position="679"/>
    </location>
</feature>
<evidence type="ECO:0000256" key="2">
    <source>
        <dbReference type="ARBA" id="ARBA00022729"/>
    </source>
</evidence>
<dbReference type="PANTHER" id="PTHR24052">
    <property type="entry name" value="DELTA-RELATED"/>
    <property type="match status" value="1"/>
</dbReference>
<feature type="transmembrane region" description="Helical" evidence="7">
    <location>
        <begin position="419"/>
        <end position="442"/>
    </location>
</feature>
<keyword evidence="1 5" id="KW-0245">EGF-like domain</keyword>
<protein>
    <recommendedName>
        <fullName evidence="13">EMI domain-containing protein</fullName>
    </recommendedName>
</protein>
<dbReference type="PANTHER" id="PTHR24052:SF8">
    <property type="entry name" value="NIMROD A, ISOFORM E"/>
    <property type="match status" value="1"/>
</dbReference>
<feature type="domain" description="EMI" evidence="10">
    <location>
        <begin position="78"/>
        <end position="157"/>
    </location>
</feature>
<dbReference type="OrthoDB" id="18487at2759"/>
<accession>A0A1I8QAS7</accession>
<dbReference type="VEuPathDB" id="VectorBase:SCAU015435"/>
<dbReference type="AlphaFoldDB" id="A0A1I8QAS7"/>
<organism evidence="11 12">
    <name type="scientific">Stomoxys calcitrans</name>
    <name type="common">Stable fly</name>
    <name type="synonym">Conops calcitrans</name>
    <dbReference type="NCBI Taxonomy" id="35570"/>
    <lineage>
        <taxon>Eukaryota</taxon>
        <taxon>Metazoa</taxon>
        <taxon>Ecdysozoa</taxon>
        <taxon>Arthropoda</taxon>
        <taxon>Hexapoda</taxon>
        <taxon>Insecta</taxon>
        <taxon>Pterygota</taxon>
        <taxon>Neoptera</taxon>
        <taxon>Endopterygota</taxon>
        <taxon>Diptera</taxon>
        <taxon>Brachycera</taxon>
        <taxon>Muscomorpha</taxon>
        <taxon>Muscoidea</taxon>
        <taxon>Muscidae</taxon>
        <taxon>Stomoxys</taxon>
    </lineage>
</organism>
<evidence type="ECO:0000259" key="10">
    <source>
        <dbReference type="PROSITE" id="PS51041"/>
    </source>
</evidence>
<evidence type="ECO:0000256" key="5">
    <source>
        <dbReference type="PROSITE-ProRule" id="PRU00076"/>
    </source>
</evidence>
<dbReference type="FunFam" id="2.170.300.10:FF:000041">
    <property type="entry name" value="Tyrosine protein kinase receptor tie-1, putative"/>
    <property type="match status" value="1"/>
</dbReference>
<evidence type="ECO:0000259" key="9">
    <source>
        <dbReference type="PROSITE" id="PS50026"/>
    </source>
</evidence>
<evidence type="ECO:0000256" key="7">
    <source>
        <dbReference type="SAM" id="Phobius"/>
    </source>
</evidence>
<feature type="disulfide bond" evidence="5">
    <location>
        <begin position="219"/>
        <end position="228"/>
    </location>
</feature>
<keyword evidence="7" id="KW-0472">Membrane</keyword>
<feature type="compositionally biased region" description="Low complexity" evidence="6">
    <location>
        <begin position="641"/>
        <end position="653"/>
    </location>
</feature>
<keyword evidence="3" id="KW-0677">Repeat</keyword>
<keyword evidence="12" id="KW-1185">Reference proteome</keyword>
<evidence type="ECO:0000256" key="3">
    <source>
        <dbReference type="ARBA" id="ARBA00022737"/>
    </source>
</evidence>
<dbReference type="CDD" id="cd00054">
    <property type="entry name" value="EGF_CA"/>
    <property type="match status" value="1"/>
</dbReference>
<dbReference type="GO" id="GO:0016020">
    <property type="term" value="C:membrane"/>
    <property type="evidence" value="ECO:0007669"/>
    <property type="project" value="TreeGrafter"/>
</dbReference>
<sequence length="710" mass="78433">MSAIMKYLKILLFLNLWLLCHCKAHDNGLKINTDLTAGIIGDVSADNTKQILGDSLNPSTNHTQNVQSSILASASLEDKHICTREEEYVEQIRSPSMQPVKIRTSTWCLEFPPRCSNYQTEMREIVKVQNVTKTRTIRFCCAGYDGNLSMNDTVCKPVCRSGCGRGFCLKPDICSCEPGYMGKHCTQRCDHDHWGLECKNVCQCHNGAACDNKSGTCHCAIGWTGEFCEKPCPMGTHGVMCRKACECENKLCHPQTGACEVPATNAPLAPNATHAMIATLNSTIVNITHNLDRIAKNIVSIATSTTTEMAHIPQLMEVTTTTIPTVPEVIVIKQDGEVPHTPKIIVHQPGQGLLDNLHTAAKTPEVIHVITGWPGQQQQHHNITQEEKINLAGFGLHPASKEEISNTNEAHNSEHENSLLTTLLVILLIIMLAIGMGFLYVYRRYHLQKAQVEAALAARNVSLVPTPNSPIIITPPPPLQAYNNDQLLQDLNNVGGGGGGVGPAGSLGKSFLKPLPDLPAFTQMVRNKIEGPDLYDSPSNSSSITISPVPTINSYAYARKESLYSVVTPKSRKGSMDSHLYDEIRYPTAMQHHHSQHHHQHHQSQHGHHQQQQQQQPHMQHHSTQHNVYIPQHQPHYPTLMQHQQAQQLQQLQSPAHTQNPSQGTHGPTNATATSNSTTHHISHLIIPPQNTKYLQVPQLTHSSHKVAHI</sequence>
<feature type="compositionally biased region" description="Basic residues" evidence="6">
    <location>
        <begin position="591"/>
        <end position="609"/>
    </location>
</feature>
<dbReference type="PROSITE" id="PS00022">
    <property type="entry name" value="EGF_1"/>
    <property type="match status" value="1"/>
</dbReference>
<dbReference type="Pfam" id="PF07546">
    <property type="entry name" value="EMI"/>
    <property type="match status" value="1"/>
</dbReference>
<evidence type="ECO:0008006" key="13">
    <source>
        <dbReference type="Google" id="ProtNLM"/>
    </source>
</evidence>
<evidence type="ECO:0000256" key="8">
    <source>
        <dbReference type="SAM" id="SignalP"/>
    </source>
</evidence>
<dbReference type="Proteomes" id="UP000095300">
    <property type="component" value="Unassembled WGS sequence"/>
</dbReference>
<comment type="caution">
    <text evidence="5">Lacks conserved residue(s) required for the propagation of feature annotation.</text>
</comment>
<dbReference type="STRING" id="35570.A0A1I8QAS7"/>
<keyword evidence="4 5" id="KW-1015">Disulfide bond</keyword>
<keyword evidence="7" id="KW-0812">Transmembrane</keyword>
<feature type="compositionally biased region" description="Low complexity" evidence="6">
    <location>
        <begin position="669"/>
        <end position="679"/>
    </location>
</feature>
<dbReference type="PROSITE" id="PS50026">
    <property type="entry name" value="EGF_3"/>
    <property type="match status" value="1"/>
</dbReference>
<name>A0A1I8QAS7_STOCA</name>
<dbReference type="EnsemblMetazoa" id="SCAU015435-RA">
    <property type="protein sequence ID" value="SCAU015435-PA"/>
    <property type="gene ID" value="SCAU015435"/>
</dbReference>
<feature type="signal peptide" evidence="8">
    <location>
        <begin position="1"/>
        <end position="24"/>
    </location>
</feature>
<evidence type="ECO:0000256" key="6">
    <source>
        <dbReference type="SAM" id="MobiDB-lite"/>
    </source>
</evidence>
<dbReference type="InterPro" id="IPR000742">
    <property type="entry name" value="EGF"/>
</dbReference>
<dbReference type="SMART" id="SM00181">
    <property type="entry name" value="EGF"/>
    <property type="match status" value="2"/>
</dbReference>
<feature type="domain" description="EGF-like" evidence="9">
    <location>
        <begin position="194"/>
        <end position="229"/>
    </location>
</feature>
<feature type="chain" id="PRO_5009328058" description="EMI domain-containing protein" evidence="8">
    <location>
        <begin position="25"/>
        <end position="710"/>
    </location>
</feature>